<keyword evidence="1" id="KW-0472">Membrane</keyword>
<dbReference type="EMBL" id="JAUTWS010000056">
    <property type="protein sequence ID" value="MDO9712718.1"/>
    <property type="molecule type" value="Genomic_DNA"/>
</dbReference>
<proteinExistence type="predicted"/>
<dbReference type="RefSeq" id="WP_305107575.1">
    <property type="nucleotide sequence ID" value="NZ_JAUTWS010000056.1"/>
</dbReference>
<keyword evidence="1" id="KW-0812">Transmembrane</keyword>
<accession>A0ABT9E9R9</accession>
<evidence type="ECO:0000313" key="2">
    <source>
        <dbReference type="EMBL" id="MDO9712718.1"/>
    </source>
</evidence>
<evidence type="ECO:0000256" key="1">
    <source>
        <dbReference type="SAM" id="Phobius"/>
    </source>
</evidence>
<comment type="caution">
    <text evidence="2">The sequence shown here is derived from an EMBL/GenBank/DDBJ whole genome shotgun (WGS) entry which is preliminary data.</text>
</comment>
<keyword evidence="1" id="KW-1133">Transmembrane helix</keyword>
<keyword evidence="3" id="KW-1185">Reference proteome</keyword>
<evidence type="ECO:0000313" key="3">
    <source>
        <dbReference type="Proteomes" id="UP001243009"/>
    </source>
</evidence>
<reference evidence="2 3" key="1">
    <citation type="submission" date="2023-08" db="EMBL/GenBank/DDBJ databases">
        <title>The draft genome sequence of Paracraurococcus sp. LOR1-02.</title>
        <authorList>
            <person name="Kingkaew E."/>
            <person name="Tanasupawat S."/>
        </authorList>
    </citation>
    <scope>NUCLEOTIDE SEQUENCE [LARGE SCALE GENOMIC DNA]</scope>
    <source>
        <strain evidence="2 3">LOR1-02</strain>
    </source>
</reference>
<name>A0ABT9E9R9_9PROT</name>
<dbReference type="Proteomes" id="UP001243009">
    <property type="component" value="Unassembled WGS sequence"/>
</dbReference>
<organism evidence="2 3">
    <name type="scientific">Paracraurococcus lichenis</name>
    <dbReference type="NCBI Taxonomy" id="3064888"/>
    <lineage>
        <taxon>Bacteria</taxon>
        <taxon>Pseudomonadati</taxon>
        <taxon>Pseudomonadota</taxon>
        <taxon>Alphaproteobacteria</taxon>
        <taxon>Acetobacterales</taxon>
        <taxon>Roseomonadaceae</taxon>
        <taxon>Paracraurococcus</taxon>
    </lineage>
</organism>
<sequence>MFELVYLTMALLVGTLAINMRGGFLLYFVMALVLTPPGALLVMILMTGRRRRVLPT</sequence>
<gene>
    <name evidence="2" type="ORF">Q7A36_30570</name>
</gene>
<feature type="transmembrane region" description="Helical" evidence="1">
    <location>
        <begin position="27"/>
        <end position="46"/>
    </location>
</feature>
<protein>
    <submittedName>
        <fullName evidence="2">Uncharacterized protein</fullName>
    </submittedName>
</protein>